<gene>
    <name evidence="2" type="ORF">Z518_08398</name>
</gene>
<accession>A0A0D2FKJ6</accession>
<proteinExistence type="predicted"/>
<sequence length="162" mass="18713">MSSPTNDNNPSKPEQSQNGDLLTEMAKFMCKDSDNHVLRRFDKLNLYNLLSLQDRLIPLATEMSSYEGKDHMKMYGFYLDKALLDYAEMEKLRRTPRYVKQQLKRGVEGFRALGFLFDGGDGWDELSSFRTKEKGAIHNFIDYHTPIPKLISKVPPQNQSSD</sequence>
<organism evidence="2 3">
    <name type="scientific">Rhinocladiella mackenziei CBS 650.93</name>
    <dbReference type="NCBI Taxonomy" id="1442369"/>
    <lineage>
        <taxon>Eukaryota</taxon>
        <taxon>Fungi</taxon>
        <taxon>Dikarya</taxon>
        <taxon>Ascomycota</taxon>
        <taxon>Pezizomycotina</taxon>
        <taxon>Eurotiomycetes</taxon>
        <taxon>Chaetothyriomycetidae</taxon>
        <taxon>Chaetothyriales</taxon>
        <taxon>Herpotrichiellaceae</taxon>
        <taxon>Rhinocladiella</taxon>
    </lineage>
</organism>
<dbReference type="GeneID" id="25296469"/>
<reference evidence="2 3" key="1">
    <citation type="submission" date="2015-01" db="EMBL/GenBank/DDBJ databases">
        <title>The Genome Sequence of Rhinocladiella mackenzie CBS 650.93.</title>
        <authorList>
            <consortium name="The Broad Institute Genomics Platform"/>
            <person name="Cuomo C."/>
            <person name="de Hoog S."/>
            <person name="Gorbushina A."/>
            <person name="Stielow B."/>
            <person name="Teixiera M."/>
            <person name="Abouelleil A."/>
            <person name="Chapman S.B."/>
            <person name="Priest M."/>
            <person name="Young S.K."/>
            <person name="Wortman J."/>
            <person name="Nusbaum C."/>
            <person name="Birren B."/>
        </authorList>
    </citation>
    <scope>NUCLEOTIDE SEQUENCE [LARGE SCALE GENOMIC DNA]</scope>
    <source>
        <strain evidence="2 3">CBS 650.93</strain>
    </source>
</reference>
<evidence type="ECO:0000313" key="2">
    <source>
        <dbReference type="EMBL" id="KIX02457.1"/>
    </source>
</evidence>
<keyword evidence="3" id="KW-1185">Reference proteome</keyword>
<evidence type="ECO:0000259" key="1">
    <source>
        <dbReference type="Pfam" id="PF20237"/>
    </source>
</evidence>
<dbReference type="HOGENOM" id="CLU_1636325_0_0_1"/>
<evidence type="ECO:0000313" key="3">
    <source>
        <dbReference type="Proteomes" id="UP000053617"/>
    </source>
</evidence>
<dbReference type="RefSeq" id="XP_013269593.1">
    <property type="nucleotide sequence ID" value="XM_013414139.1"/>
</dbReference>
<dbReference type="InterPro" id="IPR046529">
    <property type="entry name" value="DUF6594"/>
</dbReference>
<protein>
    <submittedName>
        <fullName evidence="2">Rhinocladiella mackenziei CBS 650.93 unplaced genomic scaffold supercont1.6, whole genome shotgun sequence</fullName>
    </submittedName>
</protein>
<dbReference type="OrthoDB" id="3533814at2759"/>
<dbReference type="Pfam" id="PF20237">
    <property type="entry name" value="DUF6594"/>
    <property type="match status" value="1"/>
</dbReference>
<name>A0A0D2FKJ6_9EURO</name>
<dbReference type="EMBL" id="KN847480">
    <property type="protein sequence ID" value="KIX02457.1"/>
    <property type="molecule type" value="Genomic_DNA"/>
</dbReference>
<feature type="domain" description="DUF6594" evidence="1">
    <location>
        <begin position="24"/>
        <end position="144"/>
    </location>
</feature>
<dbReference type="Proteomes" id="UP000053617">
    <property type="component" value="Unassembled WGS sequence"/>
</dbReference>
<dbReference type="AlphaFoldDB" id="A0A0D2FKJ6"/>
<dbReference type="VEuPathDB" id="FungiDB:Z518_08398"/>